<dbReference type="AlphaFoldDB" id="A0A166S9V2"/>
<comment type="caution">
    <text evidence="2">The sequence shown here is derived from an EMBL/GenBank/DDBJ whole genome shotgun (WGS) entry which is preliminary data.</text>
</comment>
<dbReference type="OMA" id="GNACMAL"/>
<dbReference type="InterPro" id="IPR058945">
    <property type="entry name" value="CntK"/>
</dbReference>
<reference evidence="2 4" key="1">
    <citation type="journal article" date="2018" name="Vet. Microbiol.">
        <title>Clonal diversity and geographic distribution of methicillin-resistant Staphylococcus pseudintermedius from Australian animals: Discovery of novel sequence types.</title>
        <authorList>
            <person name="Worthing K.A."/>
            <person name="Abraham S."/>
            <person name="Coombs G.W."/>
            <person name="Pang S."/>
            <person name="Saputra S."/>
            <person name="Jordan D."/>
            <person name="Trott D.J."/>
            <person name="Norris J.M."/>
        </authorList>
    </citation>
    <scope>NUCLEOTIDE SEQUENCE [LARGE SCALE GENOMIC DNA]</scope>
    <source>
        <strain evidence="2 4">ST71 3</strain>
    </source>
</reference>
<dbReference type="OrthoDB" id="9813391at2"/>
<dbReference type="InterPro" id="IPR058944">
    <property type="entry name" value="CntK-like"/>
</dbReference>
<dbReference type="EMBL" id="AAXKXX010000003">
    <property type="protein sequence ID" value="EGQ4384190.1"/>
    <property type="molecule type" value="Genomic_DNA"/>
</dbReference>
<dbReference type="NCBIfam" id="NF033599">
    <property type="entry name" value="His_racem_CntK"/>
    <property type="match status" value="1"/>
</dbReference>
<keyword evidence="6" id="KW-1185">Reference proteome</keyword>
<accession>A0A166S9V2</accession>
<reference evidence="5" key="3">
    <citation type="journal article" date="2018" name="Vet. Microbiol.">
        <title>Molecular epidemiology of methicillin-resistant staphylococci amongst veterinary personnel, personnel-owned pets, patients and the hospital environment of two companion animal veterinary hospitals.</title>
        <authorList>
            <person name="Worthing K.A."/>
            <person name="Brown J."/>
            <person name="Gerber L."/>
            <person name="Abraham S."/>
            <person name="Trott D."/>
            <person name="Norris J.M."/>
        </authorList>
    </citation>
    <scope>NUCLEOTIDE SEQUENCE [LARGE SCALE GENOMIC DNA]</scope>
    <source>
        <strain evidence="5">ST496-2</strain>
    </source>
</reference>
<evidence type="ECO:0000313" key="2">
    <source>
        <dbReference type="EMBL" id="PWZ99183.1"/>
    </source>
</evidence>
<dbReference type="STRING" id="937773.SPSINT_0076"/>
<protein>
    <submittedName>
        <fullName evidence="2">Histidine racemase CntK</fullName>
    </submittedName>
</protein>
<proteinExistence type="predicted"/>
<dbReference type="GeneID" id="93824201"/>
<dbReference type="EMBL" id="QEIV01000331">
    <property type="protein sequence ID" value="PWZ99183.1"/>
    <property type="molecule type" value="Genomic_DNA"/>
</dbReference>
<reference evidence="3" key="2">
    <citation type="journal article" date="2018" name="Vet. Microbiol.">
        <title>Methicillin-resistant staphylococci amongst veterinary personnel, personnel-owned pets, patients and the hospital environment of two small animal veterinary hospitals.</title>
        <authorList>
            <person name="Worthing K.A."/>
            <person name="Brown J."/>
            <person name="Gerber L."/>
            <person name="Abraham S."/>
            <person name="Trott D."/>
            <person name="Norris J.M."/>
        </authorList>
    </citation>
    <scope>NUCLEOTIDE SEQUENCE</scope>
    <source>
        <strain evidence="3">ST496-2</strain>
    </source>
</reference>
<evidence type="ECO:0000313" key="5">
    <source>
        <dbReference type="Proteomes" id="UP000256409"/>
    </source>
</evidence>
<dbReference type="Pfam" id="PF26317">
    <property type="entry name" value="CntK_N"/>
    <property type="match status" value="1"/>
</dbReference>
<sequence>MEIVHFSKFNPSGNMTVLVDSQHDPSQYRHIAQQLMKSSHVGCEQVGFIVDDEGELPHQLVMSGQEFCGNGTLSFIRYLKDRNLLTTSSFKLKVSGMDTPVHCAIHETPQQFETTLPQPKKILERQYKIDDVLFEGLEIQYDTYQHFVFPITVWSEKLASSIESFVRAEEWPEHLTAVGLMLYDTLHQRLYPLIYVPQIDSIIWEQSCGSGTGSVGVYEAYQNQLEHLEKEIVQPGGALTAIVDHNDEGYQVAIKGNVSTVATGLAYIE</sequence>
<organism evidence="2 4">
    <name type="scientific">Staphylococcus pseudintermedius</name>
    <dbReference type="NCBI Taxonomy" id="283734"/>
    <lineage>
        <taxon>Bacteria</taxon>
        <taxon>Bacillati</taxon>
        <taxon>Bacillota</taxon>
        <taxon>Bacilli</taxon>
        <taxon>Bacillales</taxon>
        <taxon>Staphylococcaceae</taxon>
        <taxon>Staphylococcus</taxon>
        <taxon>Staphylococcus intermedius group</taxon>
    </lineage>
</organism>
<dbReference type="Proteomes" id="UP000600220">
    <property type="component" value="Unassembled WGS sequence"/>
</dbReference>
<reference evidence="1 6" key="4">
    <citation type="submission" date="2018-11" db="EMBL/GenBank/DDBJ databases">
        <authorList>
            <consortium name="Veterinary Laboratory Investigation and Response Network"/>
        </authorList>
    </citation>
    <scope>NUCLEOTIDE SEQUENCE [LARGE SCALE GENOMIC DNA]</scope>
    <source>
        <strain evidence="1 6">SPSE-18-VL-LA-PA-Ryan-0021</strain>
    </source>
</reference>
<dbReference type="RefSeq" id="WP_014614883.1">
    <property type="nucleotide sequence ID" value="NZ_AP019372.1"/>
</dbReference>
<evidence type="ECO:0000313" key="4">
    <source>
        <dbReference type="Proteomes" id="UP000246351"/>
    </source>
</evidence>
<dbReference type="SUPFAM" id="SSF54506">
    <property type="entry name" value="Diaminopimelate epimerase-like"/>
    <property type="match status" value="1"/>
</dbReference>
<evidence type="ECO:0000313" key="3">
    <source>
        <dbReference type="EMBL" id="REA81013.1"/>
    </source>
</evidence>
<dbReference type="Proteomes" id="UP000246351">
    <property type="component" value="Unassembled WGS sequence"/>
</dbReference>
<evidence type="ECO:0000313" key="6">
    <source>
        <dbReference type="Proteomes" id="UP000600220"/>
    </source>
</evidence>
<dbReference type="EMBL" id="QQPC01000055">
    <property type="protein sequence ID" value="REA81013.1"/>
    <property type="molecule type" value="Genomic_DNA"/>
</dbReference>
<evidence type="ECO:0000313" key="1">
    <source>
        <dbReference type="EMBL" id="EGQ4384190.1"/>
    </source>
</evidence>
<dbReference type="eggNOG" id="COG0253">
    <property type="taxonomic scope" value="Bacteria"/>
</dbReference>
<dbReference type="Gene3D" id="3.10.310.10">
    <property type="entry name" value="Diaminopimelate Epimerase, Chain A, domain 1"/>
    <property type="match status" value="2"/>
</dbReference>
<gene>
    <name evidence="2" type="primary">cntK</name>
    <name evidence="2" type="ORF">DD924_04070</name>
    <name evidence="3" type="ORF">DV961_08575</name>
    <name evidence="1" type="ORF">EGV54_03635</name>
</gene>
<dbReference type="Proteomes" id="UP000256409">
    <property type="component" value="Unassembled WGS sequence"/>
</dbReference>
<name>A0A166S9V2_STAPS</name>